<dbReference type="EMBL" id="NSKB01000004">
    <property type="protein sequence ID" value="PAU76478.1"/>
    <property type="molecule type" value="Genomic_DNA"/>
</dbReference>
<evidence type="ECO:0000313" key="9">
    <source>
        <dbReference type="EMBL" id="PAU76478.1"/>
    </source>
</evidence>
<comment type="subcellular location">
    <subcellularLocation>
        <location evidence="1">Cell membrane</location>
        <topology evidence="1">Multi-pass membrane protein</topology>
    </subcellularLocation>
</comment>
<evidence type="ECO:0000256" key="4">
    <source>
        <dbReference type="ARBA" id="ARBA00022475"/>
    </source>
</evidence>
<dbReference type="GO" id="GO:0022857">
    <property type="term" value="F:transmembrane transporter activity"/>
    <property type="evidence" value="ECO:0007669"/>
    <property type="project" value="InterPro"/>
</dbReference>
<dbReference type="InterPro" id="IPR000522">
    <property type="entry name" value="ABC_transptr_permease_BtuC"/>
</dbReference>
<dbReference type="PANTHER" id="PTHR30472:SF25">
    <property type="entry name" value="ABC TRANSPORTER PERMEASE PROTEIN MJ0876-RELATED"/>
    <property type="match status" value="1"/>
</dbReference>
<proteinExistence type="inferred from homology"/>
<feature type="transmembrane region" description="Helical" evidence="8">
    <location>
        <begin position="261"/>
        <end position="290"/>
    </location>
</feature>
<feature type="transmembrane region" description="Helical" evidence="8">
    <location>
        <begin position="302"/>
        <end position="324"/>
    </location>
</feature>
<evidence type="ECO:0000256" key="1">
    <source>
        <dbReference type="ARBA" id="ARBA00004651"/>
    </source>
</evidence>
<keyword evidence="10" id="KW-1185">Reference proteome</keyword>
<evidence type="ECO:0000256" key="3">
    <source>
        <dbReference type="ARBA" id="ARBA00022448"/>
    </source>
</evidence>
<dbReference type="Pfam" id="PF01032">
    <property type="entry name" value="FecCD"/>
    <property type="match status" value="1"/>
</dbReference>
<dbReference type="Proteomes" id="UP000217771">
    <property type="component" value="Unassembled WGS sequence"/>
</dbReference>
<accession>A0A2A2EUY0</accession>
<comment type="caution">
    <text evidence="9">The sequence shown here is derived from an EMBL/GenBank/DDBJ whole genome shotgun (WGS) entry which is preliminary data.</text>
</comment>
<gene>
    <name evidence="9" type="ORF">CK498_10725</name>
</gene>
<dbReference type="InterPro" id="IPR037294">
    <property type="entry name" value="ABC_BtuC-like"/>
</dbReference>
<keyword evidence="7 8" id="KW-0472">Membrane</keyword>
<dbReference type="GO" id="GO:0033214">
    <property type="term" value="P:siderophore-iron import into cell"/>
    <property type="evidence" value="ECO:0007669"/>
    <property type="project" value="TreeGrafter"/>
</dbReference>
<organism evidence="9 10">
    <name type="scientific">Halomonas salipaludis</name>
    <dbReference type="NCBI Taxonomy" id="2032625"/>
    <lineage>
        <taxon>Bacteria</taxon>
        <taxon>Pseudomonadati</taxon>
        <taxon>Pseudomonadota</taxon>
        <taxon>Gammaproteobacteria</taxon>
        <taxon>Oceanospirillales</taxon>
        <taxon>Halomonadaceae</taxon>
        <taxon>Halomonas</taxon>
    </lineage>
</organism>
<keyword evidence="6 8" id="KW-1133">Transmembrane helix</keyword>
<evidence type="ECO:0000256" key="6">
    <source>
        <dbReference type="ARBA" id="ARBA00022989"/>
    </source>
</evidence>
<evidence type="ECO:0000256" key="7">
    <source>
        <dbReference type="ARBA" id="ARBA00023136"/>
    </source>
</evidence>
<evidence type="ECO:0000256" key="5">
    <source>
        <dbReference type="ARBA" id="ARBA00022692"/>
    </source>
</evidence>
<evidence type="ECO:0000256" key="8">
    <source>
        <dbReference type="SAM" id="Phobius"/>
    </source>
</evidence>
<dbReference type="OrthoDB" id="9055647at2"/>
<evidence type="ECO:0000256" key="2">
    <source>
        <dbReference type="ARBA" id="ARBA00007935"/>
    </source>
</evidence>
<reference evidence="9 10" key="1">
    <citation type="submission" date="2017-08" db="EMBL/GenBank/DDBJ databases">
        <title>Halomonas alkalisoli sp. nov., isolated from saline alkaline soil.</title>
        <authorList>
            <person name="Wang D."/>
            <person name="Zhang G."/>
        </authorList>
    </citation>
    <scope>NUCLEOTIDE SEQUENCE [LARGE SCALE GENOMIC DNA]</scope>
    <source>
        <strain evidence="9 10">WRN001</strain>
    </source>
</reference>
<feature type="transmembrane region" description="Helical" evidence="8">
    <location>
        <begin position="217"/>
        <end position="235"/>
    </location>
</feature>
<evidence type="ECO:0000313" key="10">
    <source>
        <dbReference type="Proteomes" id="UP000217771"/>
    </source>
</evidence>
<dbReference type="PANTHER" id="PTHR30472">
    <property type="entry name" value="FERRIC ENTEROBACTIN TRANSPORT SYSTEM PERMEASE PROTEIN"/>
    <property type="match status" value="1"/>
</dbReference>
<keyword evidence="4" id="KW-1003">Cell membrane</keyword>
<feature type="transmembrane region" description="Helical" evidence="8">
    <location>
        <begin position="166"/>
        <end position="189"/>
    </location>
</feature>
<dbReference type="SUPFAM" id="SSF81345">
    <property type="entry name" value="ABC transporter involved in vitamin B12 uptake, BtuC"/>
    <property type="match status" value="1"/>
</dbReference>
<dbReference type="AlphaFoldDB" id="A0A2A2EUY0"/>
<feature type="transmembrane region" description="Helical" evidence="8">
    <location>
        <begin position="330"/>
        <end position="349"/>
    </location>
</feature>
<name>A0A2A2EUY0_9GAMM</name>
<dbReference type="RefSeq" id="WP_095620872.1">
    <property type="nucleotide sequence ID" value="NZ_NSKB01000004.1"/>
</dbReference>
<dbReference type="CDD" id="cd06550">
    <property type="entry name" value="TM_ABC_iron-siderophores_like"/>
    <property type="match status" value="1"/>
</dbReference>
<dbReference type="GO" id="GO:0005886">
    <property type="term" value="C:plasma membrane"/>
    <property type="evidence" value="ECO:0007669"/>
    <property type="project" value="UniProtKB-SubCell"/>
</dbReference>
<dbReference type="FunFam" id="1.10.3470.10:FF:000001">
    <property type="entry name" value="Vitamin B12 ABC transporter permease BtuC"/>
    <property type="match status" value="1"/>
</dbReference>
<feature type="transmembrane region" description="Helical" evidence="8">
    <location>
        <begin position="109"/>
        <end position="127"/>
    </location>
</feature>
<sequence>MISTLALRPAIRIRWHWTWLTPLVLFMAIMAGTAIGETPIALDTILKVLANQLWGAGYAVDRIDAGIIWNYRLSRAILAACCGAGLALAGVVLQALLRNPLADPFLMGISAGASTGAVAVTIAGLGAGALSLSLGAFAGAGLAFGLVVMLAHAAGSGTGGGRSTQAAGAIILAGIAGSQLFNALTAFIITKSASAEQARGIMFWLMGNLSGVRWEDVGLGLPAAVAGLLVCLWYRRALDAFTFGADSAASLGISVRRVRGILIASMALVTAMMVSMVGAIGFVGLVIPHAMRFIVGSRHTRLVPASALAGAVFLIAADILSRIIVPGQVLPIGVVTALIGAPAFAVILVRGSRTK</sequence>
<dbReference type="Gene3D" id="1.10.3470.10">
    <property type="entry name" value="ABC transporter involved in vitamin B12 uptake, BtuC"/>
    <property type="match status" value="1"/>
</dbReference>
<feature type="transmembrane region" description="Helical" evidence="8">
    <location>
        <begin position="20"/>
        <end position="42"/>
    </location>
</feature>
<feature type="transmembrane region" description="Helical" evidence="8">
    <location>
        <begin position="134"/>
        <end position="154"/>
    </location>
</feature>
<keyword evidence="3" id="KW-0813">Transport</keyword>
<feature type="transmembrane region" description="Helical" evidence="8">
    <location>
        <begin position="76"/>
        <end position="97"/>
    </location>
</feature>
<protein>
    <submittedName>
        <fullName evidence="9">ABC transporter permease</fullName>
    </submittedName>
</protein>
<comment type="similarity">
    <text evidence="2">Belongs to the binding-protein-dependent transport system permease family. FecCD subfamily.</text>
</comment>
<keyword evidence="5 8" id="KW-0812">Transmembrane</keyword>